<keyword evidence="9" id="KW-0472">Membrane</keyword>
<evidence type="ECO:0000256" key="4">
    <source>
        <dbReference type="ARBA" id="ARBA00022452"/>
    </source>
</evidence>
<evidence type="ECO:0000256" key="10">
    <source>
        <dbReference type="ARBA" id="ARBA00023139"/>
    </source>
</evidence>
<keyword evidence="4" id="KW-1134">Transmembrane beta strand</keyword>
<evidence type="ECO:0000256" key="1">
    <source>
        <dbReference type="ARBA" id="ARBA00004496"/>
    </source>
</evidence>
<keyword evidence="5" id="KW-1003">Cell membrane</keyword>
<evidence type="ECO:0000256" key="6">
    <source>
        <dbReference type="ARBA" id="ARBA00022490"/>
    </source>
</evidence>
<dbReference type="InterPro" id="IPR042377">
    <property type="entry name" value="GSDME"/>
</dbReference>
<dbReference type="GO" id="GO:0005737">
    <property type="term" value="C:cytoplasm"/>
    <property type="evidence" value="ECO:0007669"/>
    <property type="project" value="UniProtKB-SubCell"/>
</dbReference>
<evidence type="ECO:0000313" key="14">
    <source>
        <dbReference type="Ensembl" id="ENSMAMP00000018679.1"/>
    </source>
</evidence>
<keyword evidence="11" id="KW-0449">Lipoprotein</keyword>
<keyword evidence="15" id="KW-1185">Reference proteome</keyword>
<proteinExistence type="inferred from homology"/>
<reference evidence="14" key="1">
    <citation type="submission" date="2025-08" db="UniProtKB">
        <authorList>
            <consortium name="Ensembl"/>
        </authorList>
    </citation>
    <scope>IDENTIFICATION</scope>
</reference>
<dbReference type="Ensembl" id="ENSMAMT00000019164.2">
    <property type="protein sequence ID" value="ENSMAMP00000018679.1"/>
    <property type="gene ID" value="ENSMAMG00000012591.2"/>
</dbReference>
<dbReference type="Pfam" id="PF04598">
    <property type="entry name" value="Gasdermin"/>
    <property type="match status" value="1"/>
</dbReference>
<evidence type="ECO:0000256" key="8">
    <source>
        <dbReference type="ARBA" id="ARBA00022692"/>
    </source>
</evidence>
<dbReference type="InParanoid" id="A0A3Q3MCG3"/>
<evidence type="ECO:0000256" key="11">
    <source>
        <dbReference type="ARBA" id="ARBA00023288"/>
    </source>
</evidence>
<protein>
    <submittedName>
        <fullName evidence="14">Uncharacterized LOC113124118</fullName>
    </submittedName>
</protein>
<feature type="domain" description="Gasdermin PUB" evidence="13">
    <location>
        <begin position="267"/>
        <end position="374"/>
    </location>
</feature>
<accession>A0A3Q3MCG3</accession>
<keyword evidence="6" id="KW-0963">Cytoplasm</keyword>
<evidence type="ECO:0000256" key="3">
    <source>
        <dbReference type="ARBA" id="ARBA00009279"/>
    </source>
</evidence>
<keyword evidence="7" id="KW-1210">Necrosis</keyword>
<evidence type="ECO:0000256" key="9">
    <source>
        <dbReference type="ARBA" id="ARBA00023136"/>
    </source>
</evidence>
<organism evidence="14 15">
    <name type="scientific">Mastacembelus armatus</name>
    <name type="common">zig-zag eel</name>
    <dbReference type="NCBI Taxonomy" id="205130"/>
    <lineage>
        <taxon>Eukaryota</taxon>
        <taxon>Metazoa</taxon>
        <taxon>Chordata</taxon>
        <taxon>Craniata</taxon>
        <taxon>Vertebrata</taxon>
        <taxon>Euteleostomi</taxon>
        <taxon>Actinopterygii</taxon>
        <taxon>Neopterygii</taxon>
        <taxon>Teleostei</taxon>
        <taxon>Neoteleostei</taxon>
        <taxon>Acanthomorphata</taxon>
        <taxon>Anabantaria</taxon>
        <taxon>Synbranchiformes</taxon>
        <taxon>Mastacembelidae</taxon>
        <taxon>Mastacembelus</taxon>
    </lineage>
</organism>
<dbReference type="InterPro" id="IPR041263">
    <property type="entry name" value="Gasdermin_PUB"/>
</dbReference>
<dbReference type="AlphaFoldDB" id="A0A3Q3MCG3"/>
<evidence type="ECO:0000313" key="15">
    <source>
        <dbReference type="Proteomes" id="UP000261640"/>
    </source>
</evidence>
<sequence length="442" mass="48848">MFAANTKALVKSLGAEDDLIYNGNVNGKIQLLTLVKVTERSLWSTISYSVMDQTLLDLLEEGEDFSPDYTEEVLIEDFRVLRARCGEGSAVVSIDEAATGLKVSAAVDSVDAASSYTLKKKTVDVKKLRKSFSNRKINRSAVNMLRLKTTEKLMFVYQTIYNTDPVTLHSQAAQSSSFSAVCKMFFSLSLLGVKKEETSFKVPKESTFAYGLMEIATEDGTVGIPSRSWEFKRYSFGWWSISSDDGEDSCQTLRQINRELKKKAGLLRPLASLPDSTRRDLLRSLQELLQDRDDLTLLEQTLDQGSTQVSPPVSAVMDLLKASDASSSQKAALQLLVSAMDTLPDRAPALLSTCSPDVLRVLSQLVDSLQEDAQARLPESPPPPLQVDGELRWAAELLCVTDDGLRELSDQWDRPELPPGVLLELLCLVVRGLSLMQPTTHL</sequence>
<evidence type="ECO:0000256" key="5">
    <source>
        <dbReference type="ARBA" id="ARBA00022475"/>
    </source>
</evidence>
<dbReference type="PANTHER" id="PTHR15207:SF3">
    <property type="entry name" value="DEAFNESS, AUTOSOMAL DOMINANT 5-RELATED"/>
    <property type="match status" value="1"/>
</dbReference>
<dbReference type="Proteomes" id="UP000261640">
    <property type="component" value="Unplaced"/>
</dbReference>
<dbReference type="OrthoDB" id="8445642at2759"/>
<dbReference type="GeneID" id="113124118"/>
<evidence type="ECO:0000256" key="7">
    <source>
        <dbReference type="ARBA" id="ARBA00022590"/>
    </source>
</evidence>
<name>A0A3Q3MCG3_9TELE</name>
<dbReference type="GeneTree" id="ENSGT00670000099446"/>
<evidence type="ECO:0000259" key="12">
    <source>
        <dbReference type="Pfam" id="PF04598"/>
    </source>
</evidence>
<dbReference type="GO" id="GO:0005886">
    <property type="term" value="C:plasma membrane"/>
    <property type="evidence" value="ECO:0007669"/>
    <property type="project" value="UniProtKB-SubCell"/>
</dbReference>
<feature type="domain" description="Gasdermin pore forming" evidence="12">
    <location>
        <begin position="1"/>
        <end position="225"/>
    </location>
</feature>
<keyword evidence="8" id="KW-0812">Transmembrane</keyword>
<dbReference type="GO" id="GO:0012501">
    <property type="term" value="P:programmed cell death"/>
    <property type="evidence" value="ECO:0007669"/>
    <property type="project" value="UniProtKB-KW"/>
</dbReference>
<dbReference type="Pfam" id="PF17708">
    <property type="entry name" value="Gasdermin_C"/>
    <property type="match status" value="1"/>
</dbReference>
<reference evidence="14" key="2">
    <citation type="submission" date="2025-09" db="UniProtKB">
        <authorList>
            <consortium name="Ensembl"/>
        </authorList>
    </citation>
    <scope>IDENTIFICATION</scope>
</reference>
<dbReference type="STRING" id="205130.ENSMAMP00000018679"/>
<dbReference type="PANTHER" id="PTHR15207">
    <property type="entry name" value="NONSYNDROMIC HEARING IMPAIRMENT PROTEIN"/>
    <property type="match status" value="1"/>
</dbReference>
<comment type="subcellular location">
    <subcellularLocation>
        <location evidence="2">Cell membrane</location>
        <topology evidence="2">Multi-pass membrane protein</topology>
    </subcellularLocation>
    <subcellularLocation>
        <location evidence="1">Cytoplasm</location>
    </subcellularLocation>
</comment>
<dbReference type="RefSeq" id="XP_026152356.1">
    <property type="nucleotide sequence ID" value="XM_026296571.2"/>
</dbReference>
<keyword evidence="10" id="KW-0564">Palmitate</keyword>
<comment type="similarity">
    <text evidence="3">Belongs to the gasdermin family.</text>
</comment>
<evidence type="ECO:0000256" key="2">
    <source>
        <dbReference type="ARBA" id="ARBA00004651"/>
    </source>
</evidence>
<evidence type="ECO:0000259" key="13">
    <source>
        <dbReference type="Pfam" id="PF17708"/>
    </source>
</evidence>
<dbReference type="InterPro" id="IPR040460">
    <property type="entry name" value="Gasdermin_pore"/>
</dbReference>